<dbReference type="Proteomes" id="UP000178570">
    <property type="component" value="Unassembled WGS sequence"/>
</dbReference>
<dbReference type="STRING" id="1797529.A2570_03760"/>
<name>A0A1G1XKE0_9BACT</name>
<comment type="caution">
    <text evidence="1">The sequence shown here is derived from an EMBL/GenBank/DDBJ whole genome shotgun (WGS) entry which is preliminary data.</text>
</comment>
<evidence type="ECO:0000313" key="2">
    <source>
        <dbReference type="Proteomes" id="UP000178570"/>
    </source>
</evidence>
<organism evidence="1 2">
    <name type="scientific">Candidatus Brennerbacteria bacterium RIFOXYD1_FULL_41_16</name>
    <dbReference type="NCBI Taxonomy" id="1797529"/>
    <lineage>
        <taxon>Bacteria</taxon>
        <taxon>Candidatus Brenneribacteriota</taxon>
    </lineage>
</organism>
<sequence>MFKPAKKFASDDEVKIFIKKKFDTWIIQSIEQTLVATRDPSGNKTSPLVAYLLLSCAIDIIAGFYGGRDTDTPPPGAIGKQYKDFVKAYMPSYDENELYTDLRCKLTHNFTLGKTLNLTNGKPDSHGLKDGDGREIKNFENVLNDFKAGVNKYFEDLLTKKELQENFKKRVSGLGFVDMF</sequence>
<evidence type="ECO:0000313" key="1">
    <source>
        <dbReference type="EMBL" id="OGY40364.1"/>
    </source>
</evidence>
<protein>
    <submittedName>
        <fullName evidence="1">Uncharacterized protein</fullName>
    </submittedName>
</protein>
<proteinExistence type="predicted"/>
<dbReference type="EMBL" id="MHHY01000009">
    <property type="protein sequence ID" value="OGY40364.1"/>
    <property type="molecule type" value="Genomic_DNA"/>
</dbReference>
<reference evidence="1 2" key="1">
    <citation type="journal article" date="2016" name="Nat. Commun.">
        <title>Thousands of microbial genomes shed light on interconnected biogeochemical processes in an aquifer system.</title>
        <authorList>
            <person name="Anantharaman K."/>
            <person name="Brown C.T."/>
            <person name="Hug L.A."/>
            <person name="Sharon I."/>
            <person name="Castelle C.J."/>
            <person name="Probst A.J."/>
            <person name="Thomas B.C."/>
            <person name="Singh A."/>
            <person name="Wilkins M.J."/>
            <person name="Karaoz U."/>
            <person name="Brodie E.L."/>
            <person name="Williams K.H."/>
            <person name="Hubbard S.S."/>
            <person name="Banfield J.F."/>
        </authorList>
    </citation>
    <scope>NUCLEOTIDE SEQUENCE [LARGE SCALE GENOMIC DNA]</scope>
</reference>
<dbReference type="AlphaFoldDB" id="A0A1G1XKE0"/>
<gene>
    <name evidence="1" type="ORF">A2570_03760</name>
</gene>
<accession>A0A1G1XKE0</accession>